<comment type="caution">
    <text evidence="1">The sequence shown here is derived from an EMBL/GenBank/DDBJ whole genome shotgun (WGS) entry which is preliminary data.</text>
</comment>
<protein>
    <submittedName>
        <fullName evidence="1">Uncharacterized protein</fullName>
    </submittedName>
</protein>
<proteinExistence type="predicted"/>
<sequence length="168" mass="17908">MELHGIKTTRLIGHAGDRTTVSAGHELEAWRQLGDFVTVTHPDFEHAMAHGTGVVLDTVEQIGMAMGAYIGGTKLTLMSTADHATQLVRHGLHAIANTQHRNTQLKNGLRSLVGAVFVDAGMAARQDDALELTVTGISAKPVIGHITGMDFAKHMRFADAPGNQLGNL</sequence>
<dbReference type="AlphaFoldDB" id="A0A1J5PRM2"/>
<name>A0A1J5PRM2_9ZZZZ</name>
<gene>
    <name evidence="1" type="ORF">GALL_449230</name>
</gene>
<accession>A0A1J5PRM2</accession>
<dbReference type="EMBL" id="MLJW01002869">
    <property type="protein sequence ID" value="OIQ73440.1"/>
    <property type="molecule type" value="Genomic_DNA"/>
</dbReference>
<reference evidence="1" key="1">
    <citation type="submission" date="2016-10" db="EMBL/GenBank/DDBJ databases">
        <title>Sequence of Gallionella enrichment culture.</title>
        <authorList>
            <person name="Poehlein A."/>
            <person name="Muehling M."/>
            <person name="Daniel R."/>
        </authorList>
    </citation>
    <scope>NUCLEOTIDE SEQUENCE</scope>
</reference>
<organism evidence="1">
    <name type="scientific">mine drainage metagenome</name>
    <dbReference type="NCBI Taxonomy" id="410659"/>
    <lineage>
        <taxon>unclassified sequences</taxon>
        <taxon>metagenomes</taxon>
        <taxon>ecological metagenomes</taxon>
    </lineage>
</organism>
<evidence type="ECO:0000313" key="1">
    <source>
        <dbReference type="EMBL" id="OIQ73440.1"/>
    </source>
</evidence>